<keyword evidence="1" id="KW-0472">Membrane</keyword>
<keyword evidence="1" id="KW-1133">Transmembrane helix</keyword>
<feature type="transmembrane region" description="Helical" evidence="1">
    <location>
        <begin position="73"/>
        <end position="94"/>
    </location>
</feature>
<sequence length="171" mass="19120">MTAPTPEDRAQIVVRILEQAIREGRNETSLRTKSGRPGLSFRQWQDIAAVEIANAIRDAEAEVTKRKGVGNRIAMTLGACLVTLGFFGAAVAWGRVDRTLAAVASLAAGAGLLMTAMEIPLRLSWRKARAKRRARKFENIRSLDKQIRALERFLEDKKETLEEQIEPLRRP</sequence>
<protein>
    <recommendedName>
        <fullName evidence="3">Transmembrane protein</fullName>
    </recommendedName>
</protein>
<dbReference type="EMBL" id="FLUO01000003">
    <property type="protein sequence ID" value="SBW12587.1"/>
    <property type="molecule type" value="Genomic_DNA"/>
</dbReference>
<organism evidence="2">
    <name type="scientific">uncultured Alphaproteobacteria bacterium</name>
    <dbReference type="NCBI Taxonomy" id="91750"/>
    <lineage>
        <taxon>Bacteria</taxon>
        <taxon>Pseudomonadati</taxon>
        <taxon>Pseudomonadota</taxon>
        <taxon>Alphaproteobacteria</taxon>
        <taxon>environmental samples</taxon>
    </lineage>
</organism>
<evidence type="ECO:0008006" key="3">
    <source>
        <dbReference type="Google" id="ProtNLM"/>
    </source>
</evidence>
<keyword evidence="1" id="KW-0812">Transmembrane</keyword>
<proteinExistence type="predicted"/>
<gene>
    <name evidence="2" type="ORF">KL86APRO_30105</name>
</gene>
<dbReference type="AlphaFoldDB" id="A0A212KLP4"/>
<name>A0A212KLP4_9PROT</name>
<evidence type="ECO:0000313" key="2">
    <source>
        <dbReference type="EMBL" id="SBW12587.1"/>
    </source>
</evidence>
<accession>A0A212KLP4</accession>
<reference evidence="2" key="1">
    <citation type="submission" date="2016-04" db="EMBL/GenBank/DDBJ databases">
        <authorList>
            <person name="Evans L.H."/>
            <person name="Alamgir A."/>
            <person name="Owens N."/>
            <person name="Weber N.D."/>
            <person name="Virtaneva K."/>
            <person name="Barbian K."/>
            <person name="Babar A."/>
            <person name="Rosenke K."/>
        </authorList>
    </citation>
    <scope>NUCLEOTIDE SEQUENCE</scope>
    <source>
        <strain evidence="2">86</strain>
    </source>
</reference>
<evidence type="ECO:0000256" key="1">
    <source>
        <dbReference type="SAM" id="Phobius"/>
    </source>
</evidence>
<feature type="transmembrane region" description="Helical" evidence="1">
    <location>
        <begin position="100"/>
        <end position="123"/>
    </location>
</feature>